<dbReference type="OrthoDB" id="10293032at2759"/>
<protein>
    <submittedName>
        <fullName evidence="1">Uncharacterized protein isoform X1</fullName>
    </submittedName>
</protein>
<dbReference type="KEGG" id="nta:107760027"/>
<evidence type="ECO:0000313" key="1">
    <source>
        <dbReference type="RefSeq" id="XP_016433531.1"/>
    </source>
</evidence>
<reference evidence="1" key="1">
    <citation type="submission" date="2025-08" db="UniProtKB">
        <authorList>
            <consortium name="RefSeq"/>
        </authorList>
    </citation>
    <scope>IDENTIFICATION</scope>
</reference>
<dbReference type="AlphaFoldDB" id="A0A1S3X136"/>
<gene>
    <name evidence="1" type="primary">LOC107760027</name>
</gene>
<name>A0A1S3X136_TOBAC</name>
<dbReference type="PaxDb" id="4097-A0A1S3X136"/>
<organism evidence="1">
    <name type="scientific">Nicotiana tabacum</name>
    <name type="common">Common tobacco</name>
    <dbReference type="NCBI Taxonomy" id="4097"/>
    <lineage>
        <taxon>Eukaryota</taxon>
        <taxon>Viridiplantae</taxon>
        <taxon>Streptophyta</taxon>
        <taxon>Embryophyta</taxon>
        <taxon>Tracheophyta</taxon>
        <taxon>Spermatophyta</taxon>
        <taxon>Magnoliopsida</taxon>
        <taxon>eudicotyledons</taxon>
        <taxon>Gunneridae</taxon>
        <taxon>Pentapetalae</taxon>
        <taxon>asterids</taxon>
        <taxon>lamiids</taxon>
        <taxon>Solanales</taxon>
        <taxon>Solanaceae</taxon>
        <taxon>Nicotianoideae</taxon>
        <taxon>Nicotianeae</taxon>
        <taxon>Nicotiana</taxon>
    </lineage>
</organism>
<proteinExistence type="predicted"/>
<dbReference type="RefSeq" id="XP_016433531.1">
    <property type="nucleotide sequence ID" value="XM_016578045.1"/>
</dbReference>
<sequence>MAIAVATQPHQLKICGIPFGAINFFSISNLRFIGELEVCVEVVQYVQYLQETAHKYKALYQPWGTWSLQNLCHGLAEIIKHFSAILQGEFTIGSDTFSIQSTYS</sequence>
<accession>A0A1S3X136</accession>